<protein>
    <submittedName>
        <fullName evidence="2">Uncharacterized protein</fullName>
    </submittedName>
</protein>
<gene>
    <name evidence="2" type="ORF">NESM_000166400</name>
</gene>
<evidence type="ECO:0000256" key="1">
    <source>
        <dbReference type="SAM" id="MobiDB-lite"/>
    </source>
</evidence>
<evidence type="ECO:0000313" key="3">
    <source>
        <dbReference type="Proteomes" id="UP001430356"/>
    </source>
</evidence>
<feature type="region of interest" description="Disordered" evidence="1">
    <location>
        <begin position="1"/>
        <end position="36"/>
    </location>
</feature>
<evidence type="ECO:0000313" key="2">
    <source>
        <dbReference type="EMBL" id="KAK7201064.1"/>
    </source>
</evidence>
<accession>A0AAW0F5X5</accession>
<organism evidence="2 3">
    <name type="scientific">Novymonas esmeraldas</name>
    <dbReference type="NCBI Taxonomy" id="1808958"/>
    <lineage>
        <taxon>Eukaryota</taxon>
        <taxon>Discoba</taxon>
        <taxon>Euglenozoa</taxon>
        <taxon>Kinetoplastea</taxon>
        <taxon>Metakinetoplastina</taxon>
        <taxon>Trypanosomatida</taxon>
        <taxon>Trypanosomatidae</taxon>
        <taxon>Novymonas</taxon>
    </lineage>
</organism>
<dbReference type="EMBL" id="JAECZO010000011">
    <property type="protein sequence ID" value="KAK7201064.1"/>
    <property type="molecule type" value="Genomic_DNA"/>
</dbReference>
<name>A0AAW0F5X5_9TRYP</name>
<comment type="caution">
    <text evidence="2">The sequence shown here is derived from an EMBL/GenBank/DDBJ whole genome shotgun (WGS) entry which is preliminary data.</text>
</comment>
<dbReference type="Proteomes" id="UP001430356">
    <property type="component" value="Unassembled WGS sequence"/>
</dbReference>
<sequence>MIQWTPFSCSVDTGSSTATTFDSASPPTNTSSNMPVSAESFSTVTFKVDGYPTKTPPKVSSVVFEKSGGTMQVALSGIASSTSRTSATSTSNTVS</sequence>
<keyword evidence="3" id="KW-1185">Reference proteome</keyword>
<proteinExistence type="predicted"/>
<reference evidence="2 3" key="1">
    <citation type="journal article" date="2021" name="MBio">
        <title>A New Model Trypanosomatid, Novymonas esmeraldas: Genomic Perception of Its 'Candidatus Pandoraea novymonadis' Endosymbiont.</title>
        <authorList>
            <person name="Zakharova A."/>
            <person name="Saura A."/>
            <person name="Butenko A."/>
            <person name="Podesvova L."/>
            <person name="Warmusova S."/>
            <person name="Kostygov A.Y."/>
            <person name="Nenarokova A."/>
            <person name="Lukes J."/>
            <person name="Opperdoes F.R."/>
            <person name="Yurchenko V."/>
        </authorList>
    </citation>
    <scope>NUCLEOTIDE SEQUENCE [LARGE SCALE GENOMIC DNA]</scope>
    <source>
        <strain evidence="2 3">E262AT.01</strain>
    </source>
</reference>
<dbReference type="AlphaFoldDB" id="A0AAW0F5X5"/>